<dbReference type="RefSeq" id="WP_101774182.1">
    <property type="nucleotide sequence ID" value="NZ_PKIB01000001.1"/>
</dbReference>
<protein>
    <submittedName>
        <fullName evidence="4">Glycosyltransferase family 2 protein</fullName>
    </submittedName>
</protein>
<evidence type="ECO:0000256" key="1">
    <source>
        <dbReference type="ARBA" id="ARBA00022676"/>
    </source>
</evidence>
<evidence type="ECO:0000259" key="3">
    <source>
        <dbReference type="Pfam" id="PF00535"/>
    </source>
</evidence>
<dbReference type="SUPFAM" id="SSF53448">
    <property type="entry name" value="Nucleotide-diphospho-sugar transferases"/>
    <property type="match status" value="1"/>
</dbReference>
<keyword evidence="2 4" id="KW-0808">Transferase</keyword>
<dbReference type="InterPro" id="IPR029044">
    <property type="entry name" value="Nucleotide-diphossugar_trans"/>
</dbReference>
<reference evidence="4 5" key="1">
    <citation type="submission" date="2017-12" db="EMBL/GenBank/DDBJ databases">
        <title>Phylogenetic diversity of female urinary microbiome.</title>
        <authorList>
            <person name="Thomas-White K."/>
            <person name="Wolfe A.J."/>
        </authorList>
    </citation>
    <scope>NUCLEOTIDE SEQUENCE [LARGE SCALE GENOMIC DNA]</scope>
    <source>
        <strain evidence="4 5">UMB0733</strain>
    </source>
</reference>
<evidence type="ECO:0000313" key="4">
    <source>
        <dbReference type="EMBL" id="PLA54883.1"/>
    </source>
</evidence>
<proteinExistence type="predicted"/>
<evidence type="ECO:0000313" key="5">
    <source>
        <dbReference type="Proteomes" id="UP000235073"/>
    </source>
</evidence>
<dbReference type="InterPro" id="IPR001173">
    <property type="entry name" value="Glyco_trans_2-like"/>
</dbReference>
<organism evidence="4 5">
    <name type="scientific">Streptococcus macedonicus</name>
    <name type="common">Streptococcus gallolyticus macedonicus</name>
    <dbReference type="NCBI Taxonomy" id="59310"/>
    <lineage>
        <taxon>Bacteria</taxon>
        <taxon>Bacillati</taxon>
        <taxon>Bacillota</taxon>
        <taxon>Bacilli</taxon>
        <taxon>Lactobacillales</taxon>
        <taxon>Streptococcaceae</taxon>
        <taxon>Streptococcus</taxon>
    </lineage>
</organism>
<dbReference type="AlphaFoldDB" id="A0A2I1YJ22"/>
<dbReference type="EMBL" id="PKIB01000001">
    <property type="protein sequence ID" value="PLA54883.1"/>
    <property type="molecule type" value="Genomic_DNA"/>
</dbReference>
<dbReference type="GO" id="GO:0016757">
    <property type="term" value="F:glycosyltransferase activity"/>
    <property type="evidence" value="ECO:0007669"/>
    <property type="project" value="UniProtKB-KW"/>
</dbReference>
<accession>A0A2I1YJ22</accession>
<dbReference type="PANTHER" id="PTHR22916">
    <property type="entry name" value="GLYCOSYLTRANSFERASE"/>
    <property type="match status" value="1"/>
</dbReference>
<sequence>MLFSVVVPVYNVEKYLDECINSIRKQAKTIDNDLEVLLIDDGSTDNSGSICDSYENKYPDLIRVFHKENQGLLATRRYGFKRASGKYIVNCDSDDLLEPDMLLKLKNVINKYTEPDVILFNYNYMVSDSNKIAYKNIFSVEPDIRVDKDSVLETFLKDHSVVSLCTKIYKRSCIDVDKDYSTFYKVSNGEDSLQSIEIYNKAETFIYINDALYDYRIGSGMTRRFDKNYYIGFKVVLEQIRNQKNSWKICDFEKLFAVKVMQTVGRAITQSRYGVWKSYTQQREYFTNIRKDELVDNALSYLKSIKGYLQTDHYYLLTLLKFRLYFSICMLLHIKNTLCQIGRGKRK</sequence>
<dbReference type="Proteomes" id="UP000235073">
    <property type="component" value="Unassembled WGS sequence"/>
</dbReference>
<name>A0A2I1YJ22_STRMC</name>
<dbReference type="PANTHER" id="PTHR22916:SF51">
    <property type="entry name" value="GLYCOSYLTRANSFERASE EPSH-RELATED"/>
    <property type="match status" value="1"/>
</dbReference>
<feature type="domain" description="Glycosyltransferase 2-like" evidence="3">
    <location>
        <begin position="4"/>
        <end position="131"/>
    </location>
</feature>
<dbReference type="Pfam" id="PF00535">
    <property type="entry name" value="Glycos_transf_2"/>
    <property type="match status" value="1"/>
</dbReference>
<comment type="caution">
    <text evidence="4">The sequence shown here is derived from an EMBL/GenBank/DDBJ whole genome shotgun (WGS) entry which is preliminary data.</text>
</comment>
<gene>
    <name evidence="4" type="ORF">CYK21_01975</name>
</gene>
<evidence type="ECO:0000256" key="2">
    <source>
        <dbReference type="ARBA" id="ARBA00022679"/>
    </source>
</evidence>
<dbReference type="Gene3D" id="3.90.550.10">
    <property type="entry name" value="Spore Coat Polysaccharide Biosynthesis Protein SpsA, Chain A"/>
    <property type="match status" value="1"/>
</dbReference>
<dbReference type="CDD" id="cd00761">
    <property type="entry name" value="Glyco_tranf_GTA_type"/>
    <property type="match status" value="1"/>
</dbReference>
<keyword evidence="1" id="KW-0328">Glycosyltransferase</keyword>